<reference evidence="4 5" key="1">
    <citation type="submission" date="2018-08" db="EMBL/GenBank/DDBJ databases">
        <title>Genomic Encyclopedia of Archaeal and Bacterial Type Strains, Phase II (KMG-II): from individual species to whole genera.</title>
        <authorList>
            <person name="Goeker M."/>
        </authorList>
    </citation>
    <scope>NUCLEOTIDE SEQUENCE [LARGE SCALE GENOMIC DNA]</scope>
    <source>
        <strain evidence="4 5">DSM 582</strain>
    </source>
</reference>
<evidence type="ECO:0000259" key="3">
    <source>
        <dbReference type="Pfam" id="PF00171"/>
    </source>
</evidence>
<dbReference type="InterPro" id="IPR016162">
    <property type="entry name" value="Ald_DH_N"/>
</dbReference>
<comment type="caution">
    <text evidence="4">The sequence shown here is derived from an EMBL/GenBank/DDBJ whole genome shotgun (WGS) entry which is preliminary data.</text>
</comment>
<evidence type="ECO:0000313" key="5">
    <source>
        <dbReference type="Proteomes" id="UP000256794"/>
    </source>
</evidence>
<sequence>MDYQITPLDLPALTTRTEALHAGQAKWLEIGLDGRIRAMEALCDAVDRHYRPILDPLCADTGRHEWSVNEIEGLKGITRMRCASAAEAMAEATGNSSDPTLRFQQQYVPYQLVGIISPWNYPLILAMIDAICALLAGSAVAIKPSEGTPRFIAPFRKAIAEVEHLRDVLDVFEGGAETGGWLVDLTDTLVFTGSVPTGRKVRCRHAPPASSRPPSWNWAAATRWLCWTAPIPTWRRKSSPAARRKTRAGFAARSSGSTTASSTR</sequence>
<keyword evidence="1" id="KW-0560">Oxidoreductase</keyword>
<dbReference type="InterPro" id="IPR015590">
    <property type="entry name" value="Aldehyde_DH_dom"/>
</dbReference>
<dbReference type="Pfam" id="PF00171">
    <property type="entry name" value="Aldedh"/>
    <property type="match status" value="1"/>
</dbReference>
<evidence type="ECO:0000313" key="4">
    <source>
        <dbReference type="EMBL" id="REG46174.1"/>
    </source>
</evidence>
<proteinExistence type="predicted"/>
<dbReference type="GO" id="GO:0016491">
    <property type="term" value="F:oxidoreductase activity"/>
    <property type="evidence" value="ECO:0007669"/>
    <property type="project" value="UniProtKB-KW"/>
</dbReference>
<feature type="compositionally biased region" description="Low complexity" evidence="2">
    <location>
        <begin position="248"/>
        <end position="264"/>
    </location>
</feature>
<keyword evidence="5" id="KW-1185">Reference proteome</keyword>
<dbReference type="SUPFAM" id="SSF53720">
    <property type="entry name" value="ALDH-like"/>
    <property type="match status" value="1"/>
</dbReference>
<evidence type="ECO:0000256" key="2">
    <source>
        <dbReference type="SAM" id="MobiDB-lite"/>
    </source>
</evidence>
<feature type="compositionally biased region" description="Basic residues" evidence="2">
    <location>
        <begin position="236"/>
        <end position="247"/>
    </location>
</feature>
<feature type="region of interest" description="Disordered" evidence="2">
    <location>
        <begin position="236"/>
        <end position="264"/>
    </location>
</feature>
<dbReference type="InterPro" id="IPR016161">
    <property type="entry name" value="Ald_DH/histidinol_DH"/>
</dbReference>
<accession>A0AAQ0HGW9</accession>
<dbReference type="AlphaFoldDB" id="A0AAQ0HGW9"/>
<dbReference type="EMBL" id="QUMX01000016">
    <property type="protein sequence ID" value="REG46174.1"/>
    <property type="molecule type" value="Genomic_DNA"/>
</dbReference>
<evidence type="ECO:0000256" key="1">
    <source>
        <dbReference type="ARBA" id="ARBA00023002"/>
    </source>
</evidence>
<protein>
    <submittedName>
        <fullName evidence="4">Aldehyde dehydrogenase family protein</fullName>
    </submittedName>
</protein>
<organism evidence="4 5">
    <name type="scientific">Paracoccus versutus</name>
    <name type="common">Thiobacillus versutus</name>
    <dbReference type="NCBI Taxonomy" id="34007"/>
    <lineage>
        <taxon>Bacteria</taxon>
        <taxon>Pseudomonadati</taxon>
        <taxon>Pseudomonadota</taxon>
        <taxon>Alphaproteobacteria</taxon>
        <taxon>Rhodobacterales</taxon>
        <taxon>Paracoccaceae</taxon>
        <taxon>Paracoccus</taxon>
    </lineage>
</organism>
<dbReference type="Gene3D" id="3.40.605.10">
    <property type="entry name" value="Aldehyde Dehydrogenase, Chain A, domain 1"/>
    <property type="match status" value="1"/>
</dbReference>
<dbReference type="Proteomes" id="UP000256794">
    <property type="component" value="Unassembled WGS sequence"/>
</dbReference>
<gene>
    <name evidence="4" type="ORF">ATH84_101634</name>
</gene>
<feature type="domain" description="Aldehyde dehydrogenase" evidence="3">
    <location>
        <begin position="21"/>
        <end position="202"/>
    </location>
</feature>
<name>A0AAQ0HGW9_PARVE</name>
<dbReference type="PANTHER" id="PTHR11699">
    <property type="entry name" value="ALDEHYDE DEHYDROGENASE-RELATED"/>
    <property type="match status" value="1"/>
</dbReference>